<sequence length="463" mass="51633">MSAIHRARQEGKTMYVAFVDITNAFPSVNKDALWVKLHSWGVGGPLLDLLRMLYDFSPGLFNVFFADFHVPSHVDDIVLFGRAISQLEHADDLALFSTSLKGLQTKVDAFLQWCSCNFLLPNARKSECMIFGPVPYVKQYKYVGITFQLTHHYIFAKHYKLKASAARGIAGAALQTQSMTGSLPPFEGCQLYMARVDPHLTAGCDVVLDIDPTLLALLEDVQHAYIRRILGLNPHSVIAILFTETGLSPLCYHRVVLALQYLSYLISLPSRHLARCALDDSVILHKSACNTALQEFINTSSRTILLHNHLSRGADGALEQRVLAFRGYLCVVVPQHRTALTHLLLSDHTLASEQLRRASCYVPVVSEHLRICHLCLLDVEDPVHALLTCSGGVSQLVSLWASFLKDLFECLPSACTIAIGNDATDFLRLLTKRRQVLPLLAKFAWEVMVIFDALPMVIPRQTE</sequence>
<evidence type="ECO:0000313" key="3">
    <source>
        <dbReference type="Proteomes" id="UP000027265"/>
    </source>
</evidence>
<name>A0A067PYX9_9AGAM</name>
<dbReference type="STRING" id="933084.A0A067PYX9"/>
<evidence type="ECO:0000259" key="1">
    <source>
        <dbReference type="Pfam" id="PF00078"/>
    </source>
</evidence>
<reference evidence="3" key="1">
    <citation type="journal article" date="2014" name="Proc. Natl. Acad. Sci. U.S.A.">
        <title>Extensive sampling of basidiomycete genomes demonstrates inadequacy of the white-rot/brown-rot paradigm for wood decay fungi.</title>
        <authorList>
            <person name="Riley R."/>
            <person name="Salamov A.A."/>
            <person name="Brown D.W."/>
            <person name="Nagy L.G."/>
            <person name="Floudas D."/>
            <person name="Held B.W."/>
            <person name="Levasseur A."/>
            <person name="Lombard V."/>
            <person name="Morin E."/>
            <person name="Otillar R."/>
            <person name="Lindquist E.A."/>
            <person name="Sun H."/>
            <person name="LaButti K.M."/>
            <person name="Schmutz J."/>
            <person name="Jabbour D."/>
            <person name="Luo H."/>
            <person name="Baker S.E."/>
            <person name="Pisabarro A.G."/>
            <person name="Walton J.D."/>
            <person name="Blanchette R.A."/>
            <person name="Henrissat B."/>
            <person name="Martin F."/>
            <person name="Cullen D."/>
            <person name="Hibbett D.S."/>
            <person name="Grigoriev I.V."/>
        </authorList>
    </citation>
    <scope>NUCLEOTIDE SEQUENCE [LARGE SCALE GENOMIC DNA]</scope>
    <source>
        <strain evidence="3">MUCL 33604</strain>
    </source>
</reference>
<dbReference type="InterPro" id="IPR000477">
    <property type="entry name" value="RT_dom"/>
</dbReference>
<dbReference type="EMBL" id="KL197714">
    <property type="protein sequence ID" value="KDQ60023.1"/>
    <property type="molecule type" value="Genomic_DNA"/>
</dbReference>
<protein>
    <recommendedName>
        <fullName evidence="1">Reverse transcriptase domain-containing protein</fullName>
    </recommendedName>
</protein>
<accession>A0A067PYX9</accession>
<proteinExistence type="predicted"/>
<dbReference type="Pfam" id="PF00078">
    <property type="entry name" value="RVT_1"/>
    <property type="match status" value="1"/>
</dbReference>
<feature type="domain" description="Reverse transcriptase" evidence="1">
    <location>
        <begin position="5"/>
        <end position="147"/>
    </location>
</feature>
<dbReference type="Proteomes" id="UP000027265">
    <property type="component" value="Unassembled WGS sequence"/>
</dbReference>
<keyword evidence="3" id="KW-1185">Reference proteome</keyword>
<dbReference type="HOGENOM" id="CLU_045442_0_0_1"/>
<evidence type="ECO:0000313" key="2">
    <source>
        <dbReference type="EMBL" id="KDQ60023.1"/>
    </source>
</evidence>
<dbReference type="InParanoid" id="A0A067PYX9"/>
<organism evidence="2 3">
    <name type="scientific">Jaapia argillacea MUCL 33604</name>
    <dbReference type="NCBI Taxonomy" id="933084"/>
    <lineage>
        <taxon>Eukaryota</taxon>
        <taxon>Fungi</taxon>
        <taxon>Dikarya</taxon>
        <taxon>Basidiomycota</taxon>
        <taxon>Agaricomycotina</taxon>
        <taxon>Agaricomycetes</taxon>
        <taxon>Agaricomycetidae</taxon>
        <taxon>Jaapiales</taxon>
        <taxon>Jaapiaceae</taxon>
        <taxon>Jaapia</taxon>
    </lineage>
</organism>
<gene>
    <name evidence="2" type="ORF">JAAARDRAFT_56035</name>
</gene>
<dbReference type="AlphaFoldDB" id="A0A067PYX9"/>
<dbReference type="OrthoDB" id="3240817at2759"/>